<feature type="domain" description="DUF4935" evidence="1">
    <location>
        <begin position="12"/>
        <end position="182"/>
    </location>
</feature>
<evidence type="ECO:0000313" key="2">
    <source>
        <dbReference type="EMBL" id="SFU70186.1"/>
    </source>
</evidence>
<dbReference type="RefSeq" id="WP_093026086.1">
    <property type="nucleotide sequence ID" value="NZ_FPBK01000014.1"/>
</dbReference>
<evidence type="ECO:0000313" key="3">
    <source>
        <dbReference type="Proteomes" id="UP000199138"/>
    </source>
</evidence>
<organism evidence="2 3">
    <name type="scientific">Pustulibacterium marinum</name>
    <dbReference type="NCBI Taxonomy" id="1224947"/>
    <lineage>
        <taxon>Bacteria</taxon>
        <taxon>Pseudomonadati</taxon>
        <taxon>Bacteroidota</taxon>
        <taxon>Flavobacteriia</taxon>
        <taxon>Flavobacteriales</taxon>
        <taxon>Flavobacteriaceae</taxon>
        <taxon>Pustulibacterium</taxon>
    </lineage>
</organism>
<dbReference type="InterPro" id="IPR032557">
    <property type="entry name" value="DUF4935"/>
</dbReference>
<keyword evidence="3" id="KW-1185">Reference proteome</keyword>
<sequence>MRKNKYIETQNVFLDASIFEEQNFMNSTKIHSLFFYAQTGAIQIHSTTISKKELYNRIEKRITESKSEFKKLTKTFNHKNARIAKNIGFYKSVSIPEINVKNHTAELIKKMDDYFKRSNVNTIRTSNIPITEIVDNYYNKKPPFHNSGKQNEFIDAIILKSLELWCDKNDSKMYVLSKDNDWLGYKSNNLLISGDLSVLLENISKYYNTRYKLNKITSTKKIIAQHKEDLELVSIDLINENVLLTSESIDISNYEIITNKLDSYRIISFRPDRTEVECIFKCSLRFFVFDDNDFTEKPPRRHTFDINVPIYVEISKTGKLDIKWLVENSNYRYEE</sequence>
<reference evidence="2 3" key="1">
    <citation type="submission" date="2016-10" db="EMBL/GenBank/DDBJ databases">
        <authorList>
            <person name="de Groot N.N."/>
        </authorList>
    </citation>
    <scope>NUCLEOTIDE SEQUENCE [LARGE SCALE GENOMIC DNA]</scope>
    <source>
        <strain evidence="2 3">CGMCC 1.12333</strain>
    </source>
</reference>
<dbReference type="Pfam" id="PF16289">
    <property type="entry name" value="PIN_12"/>
    <property type="match status" value="1"/>
</dbReference>
<dbReference type="OrthoDB" id="9766796at2"/>
<proteinExistence type="predicted"/>
<dbReference type="Proteomes" id="UP000199138">
    <property type="component" value="Unassembled WGS sequence"/>
</dbReference>
<evidence type="ECO:0000259" key="1">
    <source>
        <dbReference type="Pfam" id="PF16289"/>
    </source>
</evidence>
<dbReference type="AlphaFoldDB" id="A0A1I7IBH8"/>
<name>A0A1I7IBH8_9FLAO</name>
<gene>
    <name evidence="2" type="ORF">SAMN05216480_11458</name>
</gene>
<dbReference type="EMBL" id="FPBK01000014">
    <property type="protein sequence ID" value="SFU70186.1"/>
    <property type="molecule type" value="Genomic_DNA"/>
</dbReference>
<accession>A0A1I7IBH8</accession>
<protein>
    <recommendedName>
        <fullName evidence="1">DUF4935 domain-containing protein</fullName>
    </recommendedName>
</protein>